<evidence type="ECO:0000313" key="2">
    <source>
        <dbReference type="Proteomes" id="UP000027073"/>
    </source>
</evidence>
<protein>
    <recommendedName>
        <fullName evidence="3">F-box domain-containing protein</fullName>
    </recommendedName>
</protein>
<name>A0A067N5V6_PLEO1</name>
<dbReference type="HOGENOM" id="CLU_051720_0_1_1"/>
<dbReference type="VEuPathDB" id="FungiDB:PLEOSDRAFT_1109038"/>
<sequence length="316" mass="35292">MDALSFPSIPEDIERCIIEAVALDYVKTAGPAEVLKLVYICRAYRAWVYPILYRSIYVEDTDEYDACLAKLRNSLTQSPHLAGLVRHLTFPNLTSISEYVMAIVPLCSNLVSLAYWASGGSSTPCTELPGSSTLDLSKCTSLRRLGIVFSRVVEIPPKVIDPNVLPQLIRRLTHLDLVGGNNVPWYPLLRYFTSLSHLFLGVENFDPQLEQIQLLLPAMPPALIVCILFKFGPSVDVSHTGTVCLATGDVDPRIVIGFDSKAQKLAVPFINRTLLQFANRRELLADWAILDDRLDFWAEAEAIIHARRRKAHMKAS</sequence>
<organism evidence="1 2">
    <name type="scientific">Pleurotus ostreatus (strain PC15)</name>
    <name type="common">Oyster mushroom</name>
    <dbReference type="NCBI Taxonomy" id="1137138"/>
    <lineage>
        <taxon>Eukaryota</taxon>
        <taxon>Fungi</taxon>
        <taxon>Dikarya</taxon>
        <taxon>Basidiomycota</taxon>
        <taxon>Agaricomycotina</taxon>
        <taxon>Agaricomycetes</taxon>
        <taxon>Agaricomycetidae</taxon>
        <taxon>Agaricales</taxon>
        <taxon>Pleurotineae</taxon>
        <taxon>Pleurotaceae</taxon>
        <taxon>Pleurotus</taxon>
    </lineage>
</organism>
<reference evidence="2" key="1">
    <citation type="journal article" date="2014" name="Proc. Natl. Acad. Sci. U.S.A.">
        <title>Extensive sampling of basidiomycete genomes demonstrates inadequacy of the white-rot/brown-rot paradigm for wood decay fungi.</title>
        <authorList>
            <person name="Riley R."/>
            <person name="Salamov A.A."/>
            <person name="Brown D.W."/>
            <person name="Nagy L.G."/>
            <person name="Floudas D."/>
            <person name="Held B.W."/>
            <person name="Levasseur A."/>
            <person name="Lombard V."/>
            <person name="Morin E."/>
            <person name="Otillar R."/>
            <person name="Lindquist E.A."/>
            <person name="Sun H."/>
            <person name="LaButti K.M."/>
            <person name="Schmutz J."/>
            <person name="Jabbour D."/>
            <person name="Luo H."/>
            <person name="Baker S.E."/>
            <person name="Pisabarro A.G."/>
            <person name="Walton J.D."/>
            <person name="Blanchette R.A."/>
            <person name="Henrissat B."/>
            <person name="Martin F."/>
            <person name="Cullen D."/>
            <person name="Hibbett D.S."/>
            <person name="Grigoriev I.V."/>
        </authorList>
    </citation>
    <scope>NUCLEOTIDE SEQUENCE [LARGE SCALE GENOMIC DNA]</scope>
    <source>
        <strain evidence="2">PC15</strain>
    </source>
</reference>
<gene>
    <name evidence="1" type="ORF">PLEOSDRAFT_1109038</name>
</gene>
<dbReference type="EMBL" id="KL198013">
    <property type="protein sequence ID" value="KDQ23393.1"/>
    <property type="molecule type" value="Genomic_DNA"/>
</dbReference>
<accession>A0A067N5V6</accession>
<dbReference type="OrthoDB" id="3145912at2759"/>
<dbReference type="AlphaFoldDB" id="A0A067N5V6"/>
<evidence type="ECO:0008006" key="3">
    <source>
        <dbReference type="Google" id="ProtNLM"/>
    </source>
</evidence>
<dbReference type="InParanoid" id="A0A067N5V6"/>
<proteinExistence type="predicted"/>
<dbReference type="Proteomes" id="UP000027073">
    <property type="component" value="Unassembled WGS sequence"/>
</dbReference>
<evidence type="ECO:0000313" key="1">
    <source>
        <dbReference type="EMBL" id="KDQ23393.1"/>
    </source>
</evidence>